<dbReference type="EMBL" id="LAZR01000051">
    <property type="protein sequence ID" value="KKN98611.1"/>
    <property type="molecule type" value="Genomic_DNA"/>
</dbReference>
<name>A0A0F9XHM9_9ZZZZ</name>
<sequence length="115" mass="12549">MSASKITGIRLSSVHINAKSGTTNCEYELIDDKGVSYGAGTWPSLTSKEVHDAILVLVKSAINELLPVLFEDVSPATAEELTIDLRKKTDLRRKAEEITGEDIFAHFEESELDAG</sequence>
<protein>
    <submittedName>
        <fullName evidence="1">Uncharacterized protein</fullName>
    </submittedName>
</protein>
<proteinExistence type="predicted"/>
<gene>
    <name evidence="1" type="ORF">LCGC14_0147230</name>
</gene>
<reference evidence="1" key="1">
    <citation type="journal article" date="2015" name="Nature">
        <title>Complex archaea that bridge the gap between prokaryotes and eukaryotes.</title>
        <authorList>
            <person name="Spang A."/>
            <person name="Saw J.H."/>
            <person name="Jorgensen S.L."/>
            <person name="Zaremba-Niedzwiedzka K."/>
            <person name="Martijn J."/>
            <person name="Lind A.E."/>
            <person name="van Eijk R."/>
            <person name="Schleper C."/>
            <person name="Guy L."/>
            <person name="Ettema T.J."/>
        </authorList>
    </citation>
    <scope>NUCLEOTIDE SEQUENCE</scope>
</reference>
<accession>A0A0F9XHM9</accession>
<dbReference type="AlphaFoldDB" id="A0A0F9XHM9"/>
<comment type="caution">
    <text evidence="1">The sequence shown here is derived from an EMBL/GenBank/DDBJ whole genome shotgun (WGS) entry which is preliminary data.</text>
</comment>
<evidence type="ECO:0000313" key="1">
    <source>
        <dbReference type="EMBL" id="KKN98611.1"/>
    </source>
</evidence>
<organism evidence="1">
    <name type="scientific">marine sediment metagenome</name>
    <dbReference type="NCBI Taxonomy" id="412755"/>
    <lineage>
        <taxon>unclassified sequences</taxon>
        <taxon>metagenomes</taxon>
        <taxon>ecological metagenomes</taxon>
    </lineage>
</organism>